<dbReference type="GO" id="GO:0005657">
    <property type="term" value="C:replication fork"/>
    <property type="evidence" value="ECO:0007669"/>
    <property type="project" value="UniProtKB-ARBA"/>
</dbReference>
<dbReference type="SUPFAM" id="SSF56672">
    <property type="entry name" value="DNA/RNA polymerases"/>
    <property type="match status" value="1"/>
</dbReference>
<dbReference type="GO" id="GO:0003887">
    <property type="term" value="F:DNA-directed DNA polymerase activity"/>
    <property type="evidence" value="ECO:0007669"/>
    <property type="project" value="TreeGrafter"/>
</dbReference>
<reference evidence="13 14" key="1">
    <citation type="submission" date="2014-04" db="EMBL/GenBank/DDBJ databases">
        <authorList>
            <consortium name="DOE Joint Genome Institute"/>
            <person name="Kuo A."/>
            <person name="Zuccaro A."/>
            <person name="Kohler A."/>
            <person name="Nagy L.G."/>
            <person name="Floudas D."/>
            <person name="Copeland A."/>
            <person name="Barry K.W."/>
            <person name="Cichocki N."/>
            <person name="Veneault-Fourrey C."/>
            <person name="LaButti K."/>
            <person name="Lindquist E.A."/>
            <person name="Lipzen A."/>
            <person name="Lundell T."/>
            <person name="Morin E."/>
            <person name="Murat C."/>
            <person name="Sun H."/>
            <person name="Tunlid A."/>
            <person name="Henrissat B."/>
            <person name="Grigoriev I.V."/>
            <person name="Hibbett D.S."/>
            <person name="Martin F."/>
            <person name="Nordberg H.P."/>
            <person name="Cantor M.N."/>
            <person name="Hua S.X."/>
        </authorList>
    </citation>
    <scope>NUCLEOTIDE SEQUENCE [LARGE SCALE GENOMIC DNA]</scope>
    <source>
        <strain evidence="13 14">MAFF 305830</strain>
    </source>
</reference>
<feature type="compositionally biased region" description="Acidic residues" evidence="10">
    <location>
        <begin position="216"/>
        <end position="227"/>
    </location>
</feature>
<feature type="region of interest" description="Disordered" evidence="10">
    <location>
        <begin position="212"/>
        <end position="236"/>
    </location>
</feature>
<dbReference type="AlphaFoldDB" id="A0A0C3AQ40"/>
<dbReference type="GO" id="GO:0042276">
    <property type="term" value="P:error-prone translesion synthesis"/>
    <property type="evidence" value="ECO:0007669"/>
    <property type="project" value="TreeGrafter"/>
</dbReference>
<evidence type="ECO:0000313" key="13">
    <source>
        <dbReference type="EMBL" id="KIM21376.1"/>
    </source>
</evidence>
<evidence type="ECO:0000259" key="11">
    <source>
        <dbReference type="PROSITE" id="PS50173"/>
    </source>
</evidence>
<evidence type="ECO:0000313" key="14">
    <source>
        <dbReference type="Proteomes" id="UP000054097"/>
    </source>
</evidence>
<dbReference type="FunFam" id="1.10.150.20:FF:000014">
    <property type="entry name" value="Polymerase (DNA directed), eta"/>
    <property type="match status" value="1"/>
</dbReference>
<keyword evidence="14" id="KW-1185">Reference proteome</keyword>
<dbReference type="Pfam" id="PF00817">
    <property type="entry name" value="IMS"/>
    <property type="match status" value="1"/>
</dbReference>
<evidence type="ECO:0000256" key="2">
    <source>
        <dbReference type="ARBA" id="ARBA00022679"/>
    </source>
</evidence>
<dbReference type="InterPro" id="IPR017961">
    <property type="entry name" value="DNA_pol_Y-fam_little_finger"/>
</dbReference>
<dbReference type="Proteomes" id="UP000054097">
    <property type="component" value="Unassembled WGS sequence"/>
</dbReference>
<evidence type="ECO:0000256" key="4">
    <source>
        <dbReference type="ARBA" id="ARBA00022763"/>
    </source>
</evidence>
<proteinExistence type="predicted"/>
<dbReference type="GO" id="GO:0005634">
    <property type="term" value="C:nucleus"/>
    <property type="evidence" value="ECO:0007669"/>
    <property type="project" value="UniProtKB-SubCell"/>
</dbReference>
<dbReference type="InterPro" id="IPR001126">
    <property type="entry name" value="UmuC"/>
</dbReference>
<evidence type="ECO:0000256" key="6">
    <source>
        <dbReference type="ARBA" id="ARBA00022833"/>
    </source>
</evidence>
<dbReference type="STRING" id="933852.A0A0C3AQ40"/>
<evidence type="ECO:0000256" key="8">
    <source>
        <dbReference type="ARBA" id="ARBA00023242"/>
    </source>
</evidence>
<feature type="compositionally biased region" description="Basic residues" evidence="10">
    <location>
        <begin position="591"/>
        <end position="606"/>
    </location>
</feature>
<dbReference type="Gene3D" id="3.40.1170.60">
    <property type="match status" value="1"/>
</dbReference>
<sequence length="618" mass="68649">MDPFRGKAQEKDEWNLSPTVTYRHVHSPQSAGVHNPLRIIGLIDMDAFYAQCEQRRLDIDPTLPVVVLQWDSLIAVNYPARKFGIARMTKLKEAQKMCPNLVVVHVATYKDGENEAKYHPNPDNKSYKVSLDLYRRESTKIINIFKSTLPTAEVEKASVDEAFIDFTVPVQQILVERYPELAAPTPSSSYHMDSELPLPPLDISWHPSCNLVPIGPEEEGKEGEEDSSTSASGTSTSKQVVTWQDVALSIGAELLFKVRNEILQNLGYTTSAGIARNKFLAKLVASYRKPASQNVLANAAIPHYLKSMPFQKIRFLGGKLGAVLAEEYEAKTVADLLSIDLTEMQTKFGPDSIWVYQVLRGIDHSEVKEKPPVNKSMLASKNLPTPIRKDGDTLQWIRVLCAELAVRLNEAREAGTVWPKTIALHTKQVGESAPRSKQAPFPFVRELTGDVIVAAAMKLWKELHGTDAERATNPNAPNMKIINIAIAFTGVEALEQGQRGIEGFFGPNLPGPSKTRPNIGQIAEDPTPEEDTEISVDYTCPKCSKTISVSVQRDDDAEMRAARIHAVKAEHEDFHFAQELSRQDKLVIGGGKRRRSPGPGTVKKRKKDDGILGYFQKK</sequence>
<dbReference type="Gene3D" id="3.30.1490.100">
    <property type="entry name" value="DNA polymerase, Y-family, little finger domain"/>
    <property type="match status" value="1"/>
</dbReference>
<keyword evidence="7" id="KW-0234">DNA repair</keyword>
<dbReference type="InterPro" id="IPR043128">
    <property type="entry name" value="Rev_trsase/Diguanyl_cyclase"/>
</dbReference>
<keyword evidence="6" id="KW-0862">Zinc</keyword>
<dbReference type="InterPro" id="IPR041298">
    <property type="entry name" value="UBZ3"/>
</dbReference>
<dbReference type="GO" id="GO:0006281">
    <property type="term" value="P:DNA repair"/>
    <property type="evidence" value="ECO:0007669"/>
    <property type="project" value="UniProtKB-KW"/>
</dbReference>
<dbReference type="InterPro" id="IPR052230">
    <property type="entry name" value="DNA_polymerase_eta"/>
</dbReference>
<dbReference type="GO" id="GO:0008270">
    <property type="term" value="F:zinc ion binding"/>
    <property type="evidence" value="ECO:0007669"/>
    <property type="project" value="UniProtKB-KW"/>
</dbReference>
<dbReference type="PROSITE" id="PS51907">
    <property type="entry name" value="ZF_UBZ3"/>
    <property type="match status" value="1"/>
</dbReference>
<keyword evidence="8" id="KW-0539">Nucleus</keyword>
<dbReference type="Pfam" id="PF11799">
    <property type="entry name" value="IMS_C"/>
    <property type="match status" value="1"/>
</dbReference>
<evidence type="ECO:0000256" key="5">
    <source>
        <dbReference type="ARBA" id="ARBA00022771"/>
    </source>
</evidence>
<feature type="domain" description="UBZ3-type" evidence="12">
    <location>
        <begin position="533"/>
        <end position="583"/>
    </location>
</feature>
<reference evidence="14" key="2">
    <citation type="submission" date="2015-01" db="EMBL/GenBank/DDBJ databases">
        <title>Evolutionary Origins and Diversification of the Mycorrhizal Mutualists.</title>
        <authorList>
            <consortium name="DOE Joint Genome Institute"/>
            <consortium name="Mycorrhizal Genomics Consortium"/>
            <person name="Kohler A."/>
            <person name="Kuo A."/>
            <person name="Nagy L.G."/>
            <person name="Floudas D."/>
            <person name="Copeland A."/>
            <person name="Barry K.W."/>
            <person name="Cichocki N."/>
            <person name="Veneault-Fourrey C."/>
            <person name="LaButti K."/>
            <person name="Lindquist E.A."/>
            <person name="Lipzen A."/>
            <person name="Lundell T."/>
            <person name="Morin E."/>
            <person name="Murat C."/>
            <person name="Riley R."/>
            <person name="Ohm R."/>
            <person name="Sun H."/>
            <person name="Tunlid A."/>
            <person name="Henrissat B."/>
            <person name="Grigoriev I.V."/>
            <person name="Hibbett D.S."/>
            <person name="Martin F."/>
        </authorList>
    </citation>
    <scope>NUCLEOTIDE SEQUENCE [LARGE SCALE GENOMIC DNA]</scope>
    <source>
        <strain evidence="14">MAFF 305830</strain>
    </source>
</reference>
<dbReference type="GO" id="GO:0003684">
    <property type="term" value="F:damaged DNA binding"/>
    <property type="evidence" value="ECO:0007669"/>
    <property type="project" value="InterPro"/>
</dbReference>
<dbReference type="GO" id="GO:0007064">
    <property type="term" value="P:mitotic sister chromatid cohesion"/>
    <property type="evidence" value="ECO:0007669"/>
    <property type="project" value="UniProtKB-ARBA"/>
</dbReference>
<dbReference type="HOGENOM" id="CLU_012348_7_1_1"/>
<name>A0A0C3AQ40_SERVB</name>
<feature type="region of interest" description="Disordered" evidence="10">
    <location>
        <begin position="585"/>
        <end position="609"/>
    </location>
</feature>
<dbReference type="GO" id="GO:0070987">
    <property type="term" value="P:error-free translesion synthesis"/>
    <property type="evidence" value="ECO:0007669"/>
    <property type="project" value="UniProtKB-ARBA"/>
</dbReference>
<keyword evidence="4" id="KW-0227">DNA damage</keyword>
<dbReference type="InterPro" id="IPR043502">
    <property type="entry name" value="DNA/RNA_pol_sf"/>
</dbReference>
<accession>A0A0C3AQ40</accession>
<evidence type="ECO:0000256" key="3">
    <source>
        <dbReference type="ARBA" id="ARBA00022723"/>
    </source>
</evidence>
<comment type="subcellular location">
    <subcellularLocation>
        <location evidence="1">Nucleus</location>
    </subcellularLocation>
</comment>
<feature type="domain" description="UmuC" evidence="11">
    <location>
        <begin position="40"/>
        <end position="317"/>
    </location>
</feature>
<keyword evidence="3" id="KW-0479">Metal-binding</keyword>
<dbReference type="GO" id="GO:0009314">
    <property type="term" value="P:response to radiation"/>
    <property type="evidence" value="ECO:0007669"/>
    <property type="project" value="TreeGrafter"/>
</dbReference>
<dbReference type="PANTHER" id="PTHR45873:SF1">
    <property type="entry name" value="DNA POLYMERASE ETA"/>
    <property type="match status" value="1"/>
</dbReference>
<dbReference type="Gene3D" id="3.30.70.270">
    <property type="match status" value="1"/>
</dbReference>
<keyword evidence="5" id="KW-0863">Zinc-finger</keyword>
<dbReference type="EMBL" id="KN824385">
    <property type="protein sequence ID" value="KIM21376.1"/>
    <property type="molecule type" value="Genomic_DNA"/>
</dbReference>
<dbReference type="FunFam" id="3.40.1170.60:FF:000008">
    <property type="entry name" value="DNA polymerase eta subunit"/>
    <property type="match status" value="1"/>
</dbReference>
<evidence type="ECO:0000256" key="10">
    <source>
        <dbReference type="SAM" id="MobiDB-lite"/>
    </source>
</evidence>
<dbReference type="OrthoDB" id="5723at2759"/>
<feature type="region of interest" description="Disordered" evidence="10">
    <location>
        <begin position="507"/>
        <end position="533"/>
    </location>
</feature>
<dbReference type="Gene3D" id="1.10.150.20">
    <property type="entry name" value="5' to 3' exonuclease, C-terminal subdomain"/>
    <property type="match status" value="1"/>
</dbReference>
<evidence type="ECO:0000259" key="12">
    <source>
        <dbReference type="PROSITE" id="PS51907"/>
    </source>
</evidence>
<organism evidence="13 14">
    <name type="scientific">Serendipita vermifera MAFF 305830</name>
    <dbReference type="NCBI Taxonomy" id="933852"/>
    <lineage>
        <taxon>Eukaryota</taxon>
        <taxon>Fungi</taxon>
        <taxon>Dikarya</taxon>
        <taxon>Basidiomycota</taxon>
        <taxon>Agaricomycotina</taxon>
        <taxon>Agaricomycetes</taxon>
        <taxon>Sebacinales</taxon>
        <taxon>Serendipitaceae</taxon>
        <taxon>Serendipita</taxon>
    </lineage>
</organism>
<keyword evidence="2" id="KW-0808">Transferase</keyword>
<dbReference type="InterPro" id="IPR036775">
    <property type="entry name" value="DNA_pol_Y-fam_lit_finger_sf"/>
</dbReference>
<dbReference type="PANTHER" id="PTHR45873">
    <property type="entry name" value="DNA POLYMERASE ETA"/>
    <property type="match status" value="1"/>
</dbReference>
<evidence type="ECO:0000256" key="7">
    <source>
        <dbReference type="ARBA" id="ARBA00023204"/>
    </source>
</evidence>
<protein>
    <recommendedName>
        <fullName evidence="9">DNA polymerase eta</fullName>
    </recommendedName>
</protein>
<dbReference type="SUPFAM" id="SSF100879">
    <property type="entry name" value="Lesion bypass DNA polymerase (Y-family), little finger domain"/>
    <property type="match status" value="1"/>
</dbReference>
<evidence type="ECO:0000256" key="9">
    <source>
        <dbReference type="ARBA" id="ARBA00044975"/>
    </source>
</evidence>
<evidence type="ECO:0000256" key="1">
    <source>
        <dbReference type="ARBA" id="ARBA00004123"/>
    </source>
</evidence>
<dbReference type="PROSITE" id="PS50173">
    <property type="entry name" value="UMUC"/>
    <property type="match status" value="1"/>
</dbReference>
<dbReference type="Pfam" id="PF21704">
    <property type="entry name" value="POLH-Rev1_HhH"/>
    <property type="match status" value="1"/>
</dbReference>
<dbReference type="GO" id="GO:0035861">
    <property type="term" value="C:site of double-strand break"/>
    <property type="evidence" value="ECO:0007669"/>
    <property type="project" value="TreeGrafter"/>
</dbReference>
<gene>
    <name evidence="13" type="ORF">M408DRAFT_333510</name>
</gene>